<keyword evidence="2" id="KW-0520">NAD</keyword>
<evidence type="ECO:0000313" key="5">
    <source>
        <dbReference type="EMBL" id="CDF35765.1"/>
    </source>
</evidence>
<sequence>MPPHPFARLKPQLPAGAGQALDADIRTLSSLLSQFSRITILSGAGISTESGLGDYRSPGKAKPARPPINHYEFVSQASVRRRYWARSFVGYPVLSQAAPNLAHHALAALHTNGGHNFHRHITQNVDGLLQLGGTPTGCLLELHGTIHDVVCRSCGETERRSAFQNKLIELNDTWSQELGTYEFRPDGDADLNGELVRRFRVPVCRACGEDMLIPSLVFHGGQVPGDVTEEAKKIASDSDAMLIVGSTVRPLSAYRLVRIVKEKGAFLACINFGPTRADDILDFKIEALMGDTLARFADVHLGEGFKPPKHLTQVAPDSDPLVRMLEL</sequence>
<keyword evidence="3" id="KW-0862">Zinc</keyword>
<evidence type="ECO:0000256" key="1">
    <source>
        <dbReference type="ARBA" id="ARBA00022679"/>
    </source>
</evidence>
<dbReference type="GeneID" id="17323320"/>
<dbReference type="InterPro" id="IPR026591">
    <property type="entry name" value="Sirtuin_cat_small_dom_sf"/>
</dbReference>
<feature type="binding site" evidence="3">
    <location>
        <position position="207"/>
    </location>
    <ligand>
        <name>Zn(2+)</name>
        <dbReference type="ChEBI" id="CHEBI:29105"/>
    </ligand>
</feature>
<evidence type="ECO:0000256" key="2">
    <source>
        <dbReference type="ARBA" id="ARBA00023027"/>
    </source>
</evidence>
<dbReference type="KEGG" id="ccp:CHC_T00004236001"/>
<dbReference type="Gene3D" id="3.40.50.1220">
    <property type="entry name" value="TPP-binding domain"/>
    <property type="match status" value="1"/>
</dbReference>
<proteinExistence type="predicted"/>
<dbReference type="SUPFAM" id="SSF52467">
    <property type="entry name" value="DHS-like NAD/FAD-binding domain"/>
    <property type="match status" value="1"/>
</dbReference>
<dbReference type="PhylomeDB" id="R7QEA8"/>
<organism evidence="5 6">
    <name type="scientific">Chondrus crispus</name>
    <name type="common">Carrageen Irish moss</name>
    <name type="synonym">Polymorpha crispa</name>
    <dbReference type="NCBI Taxonomy" id="2769"/>
    <lineage>
        <taxon>Eukaryota</taxon>
        <taxon>Rhodophyta</taxon>
        <taxon>Florideophyceae</taxon>
        <taxon>Rhodymeniophycidae</taxon>
        <taxon>Gigartinales</taxon>
        <taxon>Gigartinaceae</taxon>
        <taxon>Chondrus</taxon>
    </lineage>
</organism>
<dbReference type="OMA" id="RRHYWAR"/>
<dbReference type="RefSeq" id="XP_005715584.1">
    <property type="nucleotide sequence ID" value="XM_005715527.1"/>
</dbReference>
<evidence type="ECO:0000256" key="3">
    <source>
        <dbReference type="PROSITE-ProRule" id="PRU00236"/>
    </source>
</evidence>
<dbReference type="GO" id="GO:0070403">
    <property type="term" value="F:NAD+ binding"/>
    <property type="evidence" value="ECO:0007669"/>
    <property type="project" value="InterPro"/>
</dbReference>
<protein>
    <recommendedName>
        <fullName evidence="4">Deacetylase sirtuin-type domain-containing protein</fullName>
    </recommendedName>
</protein>
<dbReference type="Pfam" id="PF02146">
    <property type="entry name" value="SIR2"/>
    <property type="match status" value="1"/>
</dbReference>
<feature type="domain" description="Deacetylase sirtuin-type" evidence="4">
    <location>
        <begin position="18"/>
        <end position="304"/>
    </location>
</feature>
<reference evidence="6" key="1">
    <citation type="journal article" date="2013" name="Proc. Natl. Acad. Sci. U.S.A.">
        <title>Genome structure and metabolic features in the red seaweed Chondrus crispus shed light on evolution of the Archaeplastida.</title>
        <authorList>
            <person name="Collen J."/>
            <person name="Porcel B."/>
            <person name="Carre W."/>
            <person name="Ball S.G."/>
            <person name="Chaparro C."/>
            <person name="Tonon T."/>
            <person name="Barbeyron T."/>
            <person name="Michel G."/>
            <person name="Noel B."/>
            <person name="Valentin K."/>
            <person name="Elias M."/>
            <person name="Artiguenave F."/>
            <person name="Arun A."/>
            <person name="Aury J.M."/>
            <person name="Barbosa-Neto J.F."/>
            <person name="Bothwell J.H."/>
            <person name="Bouget F.Y."/>
            <person name="Brillet L."/>
            <person name="Cabello-Hurtado F."/>
            <person name="Capella-Gutierrez S."/>
            <person name="Charrier B."/>
            <person name="Cladiere L."/>
            <person name="Cock J.M."/>
            <person name="Coelho S.M."/>
            <person name="Colleoni C."/>
            <person name="Czjzek M."/>
            <person name="Da Silva C."/>
            <person name="Delage L."/>
            <person name="Denoeud F."/>
            <person name="Deschamps P."/>
            <person name="Dittami S.M."/>
            <person name="Gabaldon T."/>
            <person name="Gachon C.M."/>
            <person name="Groisillier A."/>
            <person name="Herve C."/>
            <person name="Jabbari K."/>
            <person name="Katinka M."/>
            <person name="Kloareg B."/>
            <person name="Kowalczyk N."/>
            <person name="Labadie K."/>
            <person name="Leblanc C."/>
            <person name="Lopez P.J."/>
            <person name="McLachlan D.H."/>
            <person name="Meslet-Cladiere L."/>
            <person name="Moustafa A."/>
            <person name="Nehr Z."/>
            <person name="Nyvall Collen P."/>
            <person name="Panaud O."/>
            <person name="Partensky F."/>
            <person name="Poulain J."/>
            <person name="Rensing S.A."/>
            <person name="Rousvoal S."/>
            <person name="Samson G."/>
            <person name="Symeonidi A."/>
            <person name="Weissenbach J."/>
            <person name="Zambounis A."/>
            <person name="Wincker P."/>
            <person name="Boyen C."/>
        </authorList>
    </citation>
    <scope>NUCLEOTIDE SEQUENCE [LARGE SCALE GENOMIC DNA]</scope>
    <source>
        <strain evidence="6">cv. Stackhouse</strain>
    </source>
</reference>
<dbReference type="GO" id="GO:0017136">
    <property type="term" value="F:histone deacetylase activity, NAD-dependent"/>
    <property type="evidence" value="ECO:0007669"/>
    <property type="project" value="TreeGrafter"/>
</dbReference>
<dbReference type="OrthoDB" id="424302at2759"/>
<accession>R7QEA8</accession>
<dbReference type="Proteomes" id="UP000012073">
    <property type="component" value="Unassembled WGS sequence"/>
</dbReference>
<evidence type="ECO:0000259" key="4">
    <source>
        <dbReference type="PROSITE" id="PS50305"/>
    </source>
</evidence>
<dbReference type="InterPro" id="IPR029035">
    <property type="entry name" value="DHS-like_NAD/FAD-binding_dom"/>
</dbReference>
<dbReference type="InterPro" id="IPR050134">
    <property type="entry name" value="NAD-dep_sirtuin_deacylases"/>
</dbReference>
<feature type="binding site" evidence="3">
    <location>
        <position position="204"/>
    </location>
    <ligand>
        <name>Zn(2+)</name>
        <dbReference type="ChEBI" id="CHEBI:29105"/>
    </ligand>
</feature>
<dbReference type="PANTHER" id="PTHR11085:SF10">
    <property type="entry name" value="NAD-DEPENDENT PROTEIN DEACYLASE SIRTUIN-5, MITOCHONDRIAL-RELATED"/>
    <property type="match status" value="1"/>
</dbReference>
<dbReference type="Gene3D" id="3.30.1600.10">
    <property type="entry name" value="SIR2/SIRT2 'Small Domain"/>
    <property type="match status" value="1"/>
</dbReference>
<gene>
    <name evidence="5" type="ORF">CHC_T00004236001</name>
</gene>
<dbReference type="EMBL" id="HG001746">
    <property type="protein sequence ID" value="CDF35765.1"/>
    <property type="molecule type" value="Genomic_DNA"/>
</dbReference>
<dbReference type="PROSITE" id="PS50305">
    <property type="entry name" value="SIRTUIN"/>
    <property type="match status" value="1"/>
</dbReference>
<dbReference type="STRING" id="2769.R7QEA8"/>
<keyword evidence="1" id="KW-0808">Transferase</keyword>
<dbReference type="AlphaFoldDB" id="R7QEA8"/>
<feature type="binding site" evidence="3">
    <location>
        <position position="154"/>
    </location>
    <ligand>
        <name>Zn(2+)</name>
        <dbReference type="ChEBI" id="CHEBI:29105"/>
    </ligand>
</feature>
<dbReference type="GO" id="GO:0046872">
    <property type="term" value="F:metal ion binding"/>
    <property type="evidence" value="ECO:0007669"/>
    <property type="project" value="UniProtKB-KW"/>
</dbReference>
<dbReference type="PANTHER" id="PTHR11085">
    <property type="entry name" value="NAD-DEPENDENT PROTEIN DEACYLASE SIRTUIN-5, MITOCHONDRIAL-RELATED"/>
    <property type="match status" value="1"/>
</dbReference>
<feature type="binding site" evidence="3">
    <location>
        <position position="151"/>
    </location>
    <ligand>
        <name>Zn(2+)</name>
        <dbReference type="ChEBI" id="CHEBI:29105"/>
    </ligand>
</feature>
<dbReference type="Gramene" id="CDF35765">
    <property type="protein sequence ID" value="CDF35765"/>
    <property type="gene ID" value="CHC_T00004236001"/>
</dbReference>
<name>R7QEA8_CHOCR</name>
<keyword evidence="3" id="KW-0479">Metal-binding</keyword>
<keyword evidence="6" id="KW-1185">Reference proteome</keyword>
<dbReference type="InterPro" id="IPR003000">
    <property type="entry name" value="Sirtuin"/>
</dbReference>
<feature type="active site" description="Proton acceptor" evidence="3">
    <location>
        <position position="143"/>
    </location>
</feature>
<dbReference type="InterPro" id="IPR026590">
    <property type="entry name" value="Ssirtuin_cat_dom"/>
</dbReference>
<evidence type="ECO:0000313" key="6">
    <source>
        <dbReference type="Proteomes" id="UP000012073"/>
    </source>
</evidence>